<feature type="domain" description="DhaL" evidence="1">
    <location>
        <begin position="3"/>
        <end position="184"/>
    </location>
</feature>
<dbReference type="Pfam" id="PF21645">
    <property type="entry name" value="FakA-like_M"/>
    <property type="match status" value="1"/>
</dbReference>
<gene>
    <name evidence="2" type="ORF">UFOPK2399_00723</name>
</gene>
<dbReference type="Pfam" id="PF02734">
    <property type="entry name" value="Dak2"/>
    <property type="match status" value="1"/>
</dbReference>
<dbReference type="AlphaFoldDB" id="A0A6J6NXP7"/>
<organism evidence="2">
    <name type="scientific">freshwater metagenome</name>
    <dbReference type="NCBI Taxonomy" id="449393"/>
    <lineage>
        <taxon>unclassified sequences</taxon>
        <taxon>metagenomes</taxon>
        <taxon>ecological metagenomes</taxon>
    </lineage>
</organism>
<dbReference type="InterPro" id="IPR004007">
    <property type="entry name" value="DhaL_dom"/>
</dbReference>
<dbReference type="InterPro" id="IPR033470">
    <property type="entry name" value="FakA-like_C"/>
</dbReference>
<evidence type="ECO:0000313" key="2">
    <source>
        <dbReference type="EMBL" id="CAB4691106.1"/>
    </source>
</evidence>
<dbReference type="SMART" id="SM01120">
    <property type="entry name" value="Dak2"/>
    <property type="match status" value="1"/>
</dbReference>
<dbReference type="InterPro" id="IPR050270">
    <property type="entry name" value="DegV_domain_contain"/>
</dbReference>
<protein>
    <submittedName>
        <fullName evidence="2">Unannotated protein</fullName>
    </submittedName>
</protein>
<accession>A0A6J6NXP7</accession>
<evidence type="ECO:0000259" key="1">
    <source>
        <dbReference type="PROSITE" id="PS51480"/>
    </source>
</evidence>
<dbReference type="GO" id="GO:0006071">
    <property type="term" value="P:glycerol metabolic process"/>
    <property type="evidence" value="ECO:0007669"/>
    <property type="project" value="InterPro"/>
</dbReference>
<dbReference type="InterPro" id="IPR036117">
    <property type="entry name" value="DhaL_dom_sf"/>
</dbReference>
<sequence>MRGRVLDLARGGLVSIEAQRGRIDDLNVFPVPDGDTGTNLTLTVRAIVEALEAPGADDRAGLAHEVARAALMGARGNSGVILSQIVRGAAEALGGTESLDLAAVLRGASDAAYRAVKSPVEGTMLTAVRELAEAAEAGGEIAAVIARGDDCVRRTPELLPVLADAGVVDAGAAGFLEIVRGVASVWTGEVLVAAAAPAAPRLTMAADLAHDDSEFQYCTVFVVEGEGLDADSLEHELARLGDSLLVVGDSAALKVHVHTDDPGAALSLGVARGTLAGIEIANMHAQTRDRERRLQAVPDLPVATCGLVVVSAGAGNRALFESLGAIVVDGGETMNPSTAEILSAVELSPTTEVVVLPNNKNVVMAAEHAAANAQRVVRVVPTVSMQAGLAAAVAFDASAEADANVTEMAEVVEGVRTGAVARASRDAEFGGVDVRAGEWLALQDGNAVATDPEPVGAVRALVERLLSEPRAILTVLLGEEAPDLSDLLAEVATRFPDLELDVHEGGQPHYAVLLSAE</sequence>
<dbReference type="NCBIfam" id="TIGR03599">
    <property type="entry name" value="YloV"/>
    <property type="match status" value="1"/>
</dbReference>
<name>A0A6J6NXP7_9ZZZZ</name>
<dbReference type="InterPro" id="IPR048394">
    <property type="entry name" value="FakA-like_M"/>
</dbReference>
<proteinExistence type="predicted"/>
<reference evidence="2" key="1">
    <citation type="submission" date="2020-05" db="EMBL/GenBank/DDBJ databases">
        <authorList>
            <person name="Chiriac C."/>
            <person name="Salcher M."/>
            <person name="Ghai R."/>
            <person name="Kavagutti S V."/>
        </authorList>
    </citation>
    <scope>NUCLEOTIDE SEQUENCE</scope>
</reference>
<dbReference type="PANTHER" id="PTHR33434:SF4">
    <property type="entry name" value="PHOSPHATASE PROTEIN"/>
    <property type="match status" value="1"/>
</dbReference>
<dbReference type="Pfam" id="PF13684">
    <property type="entry name" value="FakA-like_C"/>
    <property type="match status" value="1"/>
</dbReference>
<dbReference type="Gene3D" id="1.25.40.340">
    <property type="match status" value="1"/>
</dbReference>
<dbReference type="PANTHER" id="PTHR33434">
    <property type="entry name" value="DEGV DOMAIN-CONTAINING PROTEIN DR_1986-RELATED"/>
    <property type="match status" value="1"/>
</dbReference>
<dbReference type="InterPro" id="IPR019986">
    <property type="entry name" value="YloV-like"/>
</dbReference>
<dbReference type="GO" id="GO:0004371">
    <property type="term" value="F:glycerone kinase activity"/>
    <property type="evidence" value="ECO:0007669"/>
    <property type="project" value="InterPro"/>
</dbReference>
<dbReference type="SUPFAM" id="SSF101473">
    <property type="entry name" value="DhaL-like"/>
    <property type="match status" value="1"/>
</dbReference>
<dbReference type="PROSITE" id="PS51480">
    <property type="entry name" value="DHAL"/>
    <property type="match status" value="1"/>
</dbReference>
<dbReference type="SMART" id="SM01121">
    <property type="entry name" value="Dak1_2"/>
    <property type="match status" value="1"/>
</dbReference>
<dbReference type="EMBL" id="CAEZXP010000001">
    <property type="protein sequence ID" value="CAB4691106.1"/>
    <property type="molecule type" value="Genomic_DNA"/>
</dbReference>